<dbReference type="GO" id="GO:0004867">
    <property type="term" value="F:serine-type endopeptidase inhibitor activity"/>
    <property type="evidence" value="ECO:0007669"/>
    <property type="project" value="InterPro"/>
</dbReference>
<feature type="domain" description="BPTI/Kunitz inhibitor" evidence="3">
    <location>
        <begin position="54"/>
        <end position="102"/>
    </location>
</feature>
<accession>L7MM76</accession>
<dbReference type="SUPFAM" id="SSF57362">
    <property type="entry name" value="BPTI-like"/>
    <property type="match status" value="1"/>
</dbReference>
<feature type="signal peptide" evidence="2">
    <location>
        <begin position="1"/>
        <end position="22"/>
    </location>
</feature>
<name>L7MM76_RHIPC</name>
<sequence>MKSLLLLHMVVAVGMMASLIRAHQDVQMQQRSEEKATDSSGGPFSRLFKRPEYCEENPGDGICHGNTGPSNFTLMWSFNTKNGTCYEHPWGACGNNSNIFSSCS</sequence>
<organism evidence="4">
    <name type="scientific">Rhipicephalus pulchellus</name>
    <name type="common">Yellow backed tick</name>
    <name type="synonym">Dermacentor pulchellus</name>
    <dbReference type="NCBI Taxonomy" id="72859"/>
    <lineage>
        <taxon>Eukaryota</taxon>
        <taxon>Metazoa</taxon>
        <taxon>Ecdysozoa</taxon>
        <taxon>Arthropoda</taxon>
        <taxon>Chelicerata</taxon>
        <taxon>Arachnida</taxon>
        <taxon>Acari</taxon>
        <taxon>Parasitiformes</taxon>
        <taxon>Ixodida</taxon>
        <taxon>Ixodoidea</taxon>
        <taxon>Ixodidae</taxon>
        <taxon>Rhipicephalinae</taxon>
        <taxon>Rhipicephalus</taxon>
        <taxon>Rhipicephalus</taxon>
    </lineage>
</organism>
<proteinExistence type="evidence at transcript level"/>
<dbReference type="Gene3D" id="4.10.410.10">
    <property type="entry name" value="Pancreatic trypsin inhibitor Kunitz domain"/>
    <property type="match status" value="1"/>
</dbReference>
<feature type="chain" id="PRO_5003981986" evidence="2">
    <location>
        <begin position="23"/>
        <end position="104"/>
    </location>
</feature>
<evidence type="ECO:0000313" key="4">
    <source>
        <dbReference type="EMBL" id="JAA65012.1"/>
    </source>
</evidence>
<evidence type="ECO:0000256" key="1">
    <source>
        <dbReference type="SAM" id="MobiDB-lite"/>
    </source>
</evidence>
<reference evidence="4" key="2">
    <citation type="journal article" date="2015" name="J. Proteomics">
        <title>Sexual differences in the sialomes of the zebra tick, Rhipicephalus pulchellus.</title>
        <authorList>
            <person name="Tan A.W."/>
            <person name="Francischetti I.M."/>
            <person name="Slovak M."/>
            <person name="Kini R.M."/>
            <person name="Ribeiro J.M."/>
        </authorList>
    </citation>
    <scope>NUCLEOTIDE SEQUENCE</scope>
    <source>
        <tissue evidence="4">Salivary gland</tissue>
    </source>
</reference>
<feature type="region of interest" description="Disordered" evidence="1">
    <location>
        <begin position="25"/>
        <end position="45"/>
    </location>
</feature>
<evidence type="ECO:0000259" key="3">
    <source>
        <dbReference type="Pfam" id="PF00014"/>
    </source>
</evidence>
<feature type="non-terminal residue" evidence="4">
    <location>
        <position position="104"/>
    </location>
</feature>
<evidence type="ECO:0000256" key="2">
    <source>
        <dbReference type="SAM" id="SignalP"/>
    </source>
</evidence>
<dbReference type="EMBL" id="GACK01000022">
    <property type="protein sequence ID" value="JAA65012.1"/>
    <property type="molecule type" value="mRNA"/>
</dbReference>
<dbReference type="InterPro" id="IPR036880">
    <property type="entry name" value="Kunitz_BPTI_sf"/>
</dbReference>
<dbReference type="Pfam" id="PF00014">
    <property type="entry name" value="Kunitz_BPTI"/>
    <property type="match status" value="1"/>
</dbReference>
<protein>
    <submittedName>
        <fullName evidence="4">Putative monolaris</fullName>
    </submittedName>
</protein>
<dbReference type="InterPro" id="IPR002223">
    <property type="entry name" value="Kunitz_BPTI"/>
</dbReference>
<keyword evidence="2" id="KW-0732">Signal</keyword>
<reference evidence="4" key="1">
    <citation type="submission" date="2012-11" db="EMBL/GenBank/DDBJ databases">
        <authorList>
            <person name="Lucero-Rivera Y.E."/>
            <person name="Tovar-Ramirez D."/>
        </authorList>
    </citation>
    <scope>NUCLEOTIDE SEQUENCE</scope>
    <source>
        <tissue evidence="4">Salivary gland</tissue>
    </source>
</reference>
<dbReference type="AlphaFoldDB" id="L7MM76"/>